<evidence type="ECO:0000256" key="7">
    <source>
        <dbReference type="PROSITE-ProRule" id="PRU00182"/>
    </source>
</evidence>
<dbReference type="Pfam" id="PF01479">
    <property type="entry name" value="S4"/>
    <property type="match status" value="1"/>
</dbReference>
<name>A0A520LMU8_9GAMM</name>
<dbReference type="GO" id="GO:0000455">
    <property type="term" value="P:enzyme-directed rRNA pseudouridine synthesis"/>
    <property type="evidence" value="ECO:0007669"/>
    <property type="project" value="UniProtKB-ARBA"/>
</dbReference>
<dbReference type="InterPro" id="IPR006225">
    <property type="entry name" value="PsdUridine_synth_RluC/D"/>
</dbReference>
<comment type="catalytic activity">
    <reaction evidence="8">
        <text>a uridine in RNA = a pseudouridine in RNA</text>
        <dbReference type="Rhea" id="RHEA:48348"/>
        <dbReference type="Rhea" id="RHEA-COMP:12068"/>
        <dbReference type="Rhea" id="RHEA-COMP:12069"/>
        <dbReference type="ChEBI" id="CHEBI:65314"/>
        <dbReference type="ChEBI" id="CHEBI:65315"/>
    </reaction>
</comment>
<dbReference type="InterPro" id="IPR020103">
    <property type="entry name" value="PsdUridine_synth_cat_dom_sf"/>
</dbReference>
<evidence type="ECO:0000313" key="10">
    <source>
        <dbReference type="EMBL" id="RZO06616.1"/>
    </source>
</evidence>
<dbReference type="SUPFAM" id="SSF55120">
    <property type="entry name" value="Pseudouridine synthase"/>
    <property type="match status" value="1"/>
</dbReference>
<dbReference type="SMART" id="SM00363">
    <property type="entry name" value="S4"/>
    <property type="match status" value="1"/>
</dbReference>
<proteinExistence type="inferred from homology"/>
<dbReference type="Gene3D" id="3.10.290.10">
    <property type="entry name" value="RNA-binding S4 domain"/>
    <property type="match status" value="1"/>
</dbReference>
<comment type="similarity">
    <text evidence="1 8">Belongs to the pseudouridine synthase RluA family.</text>
</comment>
<evidence type="ECO:0000256" key="8">
    <source>
        <dbReference type="RuleBase" id="RU362028"/>
    </source>
</evidence>
<dbReference type="InterPro" id="IPR050188">
    <property type="entry name" value="RluA_PseudoU_synthase"/>
</dbReference>
<evidence type="ECO:0000256" key="2">
    <source>
        <dbReference type="ARBA" id="ARBA00022884"/>
    </source>
</evidence>
<comment type="catalytic activity">
    <reaction evidence="4">
        <text>uridine(1911/1915/1917) in 23S rRNA = pseudouridine(1911/1915/1917) in 23S rRNA</text>
        <dbReference type="Rhea" id="RHEA:42524"/>
        <dbReference type="Rhea" id="RHEA-COMP:10097"/>
        <dbReference type="Rhea" id="RHEA-COMP:10098"/>
        <dbReference type="ChEBI" id="CHEBI:65314"/>
        <dbReference type="ChEBI" id="CHEBI:65315"/>
        <dbReference type="EC" id="5.4.99.23"/>
    </reaction>
</comment>
<reference evidence="10 11" key="1">
    <citation type="submission" date="2019-02" db="EMBL/GenBank/DDBJ databases">
        <title>Prokaryotic population dynamics and viral predation in marine succession experiment using metagenomics: the confinement effect.</title>
        <authorList>
            <person name="Haro-Moreno J.M."/>
            <person name="Rodriguez-Valera F."/>
            <person name="Lopez-Perez M."/>
        </authorList>
    </citation>
    <scope>NUCLEOTIDE SEQUENCE [LARGE SCALE GENOMIC DNA]</scope>
    <source>
        <strain evidence="10">MED-G169</strain>
    </source>
</reference>
<evidence type="ECO:0000313" key="11">
    <source>
        <dbReference type="Proteomes" id="UP000318148"/>
    </source>
</evidence>
<evidence type="ECO:0000256" key="1">
    <source>
        <dbReference type="ARBA" id="ARBA00010876"/>
    </source>
</evidence>
<dbReference type="InterPro" id="IPR006145">
    <property type="entry name" value="PsdUridine_synth_RsuA/RluA"/>
</dbReference>
<dbReference type="Pfam" id="PF00849">
    <property type="entry name" value="PseudoU_synth_2"/>
    <property type="match status" value="1"/>
</dbReference>
<dbReference type="PROSITE" id="PS50889">
    <property type="entry name" value="S4"/>
    <property type="match status" value="1"/>
</dbReference>
<protein>
    <recommendedName>
        <fullName evidence="8">Pseudouridine synthase</fullName>
        <ecNumber evidence="8">5.4.99.-</ecNumber>
    </recommendedName>
</protein>
<dbReference type="NCBIfam" id="TIGR00005">
    <property type="entry name" value="rluA_subfam"/>
    <property type="match status" value="1"/>
</dbReference>
<dbReference type="SUPFAM" id="SSF55174">
    <property type="entry name" value="Alpha-L RNA-binding motif"/>
    <property type="match status" value="1"/>
</dbReference>
<dbReference type="FunFam" id="3.30.2350.10:FF:000006">
    <property type="entry name" value="Pseudouridine synthase"/>
    <property type="match status" value="1"/>
</dbReference>
<evidence type="ECO:0000256" key="6">
    <source>
        <dbReference type="PIRSR" id="PIRSR606225-1"/>
    </source>
</evidence>
<accession>A0A520LMU8</accession>
<dbReference type="PANTHER" id="PTHR21600:SF44">
    <property type="entry name" value="RIBOSOMAL LARGE SUBUNIT PSEUDOURIDINE SYNTHASE D"/>
    <property type="match status" value="1"/>
</dbReference>
<dbReference type="GO" id="GO:0003723">
    <property type="term" value="F:RNA binding"/>
    <property type="evidence" value="ECO:0007669"/>
    <property type="project" value="UniProtKB-KW"/>
</dbReference>
<dbReference type="PROSITE" id="PS01129">
    <property type="entry name" value="PSI_RLU"/>
    <property type="match status" value="1"/>
</dbReference>
<feature type="active site" evidence="6">
    <location>
        <position position="137"/>
    </location>
</feature>
<organism evidence="10 11">
    <name type="scientific">SAR92 clade bacterium</name>
    <dbReference type="NCBI Taxonomy" id="2315479"/>
    <lineage>
        <taxon>Bacteria</taxon>
        <taxon>Pseudomonadati</taxon>
        <taxon>Pseudomonadota</taxon>
        <taxon>Gammaproteobacteria</taxon>
        <taxon>Cellvibrionales</taxon>
        <taxon>Porticoccaceae</taxon>
        <taxon>SAR92 clade</taxon>
    </lineage>
</organism>
<dbReference type="EMBL" id="SHBO01000022">
    <property type="protein sequence ID" value="RZO06616.1"/>
    <property type="molecule type" value="Genomic_DNA"/>
</dbReference>
<keyword evidence="3 8" id="KW-0413">Isomerase</keyword>
<dbReference type="PANTHER" id="PTHR21600">
    <property type="entry name" value="MITOCHONDRIAL RNA PSEUDOURIDINE SYNTHASE"/>
    <property type="match status" value="1"/>
</dbReference>
<gene>
    <name evidence="10" type="primary">rluD</name>
    <name evidence="10" type="ORF">EVB02_02400</name>
</gene>
<dbReference type="InterPro" id="IPR006224">
    <property type="entry name" value="PsdUridine_synth_RluA-like_CS"/>
</dbReference>
<comment type="caution">
    <text evidence="10">The sequence shown here is derived from an EMBL/GenBank/DDBJ whole genome shotgun (WGS) entry which is preliminary data.</text>
</comment>
<evidence type="ECO:0000256" key="4">
    <source>
        <dbReference type="ARBA" id="ARBA00036882"/>
    </source>
</evidence>
<evidence type="ECO:0000256" key="5">
    <source>
        <dbReference type="ARBA" id="ARBA00056072"/>
    </source>
</evidence>
<dbReference type="CDD" id="cd00165">
    <property type="entry name" value="S4"/>
    <property type="match status" value="1"/>
</dbReference>
<dbReference type="NCBIfam" id="NF008385">
    <property type="entry name" value="PRK11180.1"/>
    <property type="match status" value="1"/>
</dbReference>
<evidence type="ECO:0000259" key="9">
    <source>
        <dbReference type="SMART" id="SM00363"/>
    </source>
</evidence>
<dbReference type="GO" id="GO:0160140">
    <property type="term" value="F:23S rRNA pseudouridine(1911/1915/1917) synthase activity"/>
    <property type="evidence" value="ECO:0007669"/>
    <property type="project" value="UniProtKB-EC"/>
</dbReference>
<evidence type="ECO:0000256" key="3">
    <source>
        <dbReference type="ARBA" id="ARBA00023235"/>
    </source>
</evidence>
<dbReference type="Gene3D" id="3.30.2350.10">
    <property type="entry name" value="Pseudouridine synthase"/>
    <property type="match status" value="1"/>
</dbReference>
<dbReference type="Proteomes" id="UP000318148">
    <property type="component" value="Unassembled WGS sequence"/>
</dbReference>
<dbReference type="CDD" id="cd02869">
    <property type="entry name" value="PseudoU_synth_RluA_like"/>
    <property type="match status" value="1"/>
</dbReference>
<dbReference type="EC" id="5.4.99.-" evidence="8"/>
<sequence length="314" mass="35590">MEIEAKKAIVQCCEEGNRLDQVVARLFADYSRSCLSQWIRDGFVSVDGERRLPKYRLKGGEEIVLVPQFDEKVKFLPESIPLNILFEDESLIVIDKPANFVVHPAAGNWSGTLLNALLYHSPQLASVPRAGIVHRLDKDTTGLMVVAKTLQAQNQLVSQLQRREVKREYEAVVTGELVSGGTVDKPIGRHPRNRKMMTVREGGKESKTHYKIITRYSGFSHLCISLDSGRTHQIRVHMSHINYAILGDQTYSPRSKFPKGISYNLKQVINDFKRQALHARKLELIHPLSGDKMSWTCELPEDMRDLLECLSVEG</sequence>
<comment type="function">
    <text evidence="5">Responsible for synthesis of pseudouridine from uracil at positions 1911, 1915 and 1917 in 23S ribosomal RNA.</text>
</comment>
<feature type="domain" description="RNA-binding S4" evidence="9">
    <location>
        <begin position="17"/>
        <end position="81"/>
    </location>
</feature>
<dbReference type="InterPro" id="IPR036986">
    <property type="entry name" value="S4_RNA-bd_sf"/>
</dbReference>
<keyword evidence="2 7" id="KW-0694">RNA-binding</keyword>
<dbReference type="AlphaFoldDB" id="A0A520LMU8"/>
<dbReference type="InterPro" id="IPR002942">
    <property type="entry name" value="S4_RNA-bd"/>
</dbReference>